<comment type="caution">
    <text evidence="2">The sequence shown here is derived from an EMBL/GenBank/DDBJ whole genome shotgun (WGS) entry which is preliminary data.</text>
</comment>
<dbReference type="PANTHER" id="PTHR11360">
    <property type="entry name" value="MONOCARBOXYLATE TRANSPORTER"/>
    <property type="match status" value="1"/>
</dbReference>
<dbReference type="Proteomes" id="UP001152320">
    <property type="component" value="Chromosome 5"/>
</dbReference>
<keyword evidence="1" id="KW-0472">Membrane</keyword>
<organism evidence="2 3">
    <name type="scientific">Holothuria leucospilota</name>
    <name type="common">Black long sea cucumber</name>
    <name type="synonym">Mertensiothuria leucospilota</name>
    <dbReference type="NCBI Taxonomy" id="206669"/>
    <lineage>
        <taxon>Eukaryota</taxon>
        <taxon>Metazoa</taxon>
        <taxon>Echinodermata</taxon>
        <taxon>Eleutherozoa</taxon>
        <taxon>Echinozoa</taxon>
        <taxon>Holothuroidea</taxon>
        <taxon>Aspidochirotacea</taxon>
        <taxon>Aspidochirotida</taxon>
        <taxon>Holothuriidae</taxon>
        <taxon>Holothuria</taxon>
    </lineage>
</organism>
<dbReference type="Gene3D" id="1.20.1250.20">
    <property type="entry name" value="MFS general substrate transporter like domains"/>
    <property type="match status" value="1"/>
</dbReference>
<dbReference type="SUPFAM" id="SSF103473">
    <property type="entry name" value="MFS general substrate transporter"/>
    <property type="match status" value="1"/>
</dbReference>
<dbReference type="InterPro" id="IPR036259">
    <property type="entry name" value="MFS_trans_sf"/>
</dbReference>
<evidence type="ECO:0000313" key="3">
    <source>
        <dbReference type="Proteomes" id="UP001152320"/>
    </source>
</evidence>
<dbReference type="OrthoDB" id="6509908at2759"/>
<protein>
    <submittedName>
        <fullName evidence="2">Monocarboxylate transporter 12</fullName>
    </submittedName>
</protein>
<feature type="transmembrane region" description="Helical" evidence="1">
    <location>
        <begin position="289"/>
        <end position="309"/>
    </location>
</feature>
<evidence type="ECO:0000256" key="1">
    <source>
        <dbReference type="SAM" id="Phobius"/>
    </source>
</evidence>
<feature type="transmembrane region" description="Helical" evidence="1">
    <location>
        <begin position="109"/>
        <end position="129"/>
    </location>
</feature>
<dbReference type="AlphaFoldDB" id="A0A9Q1CBZ2"/>
<keyword evidence="3" id="KW-1185">Reference proteome</keyword>
<proteinExistence type="predicted"/>
<keyword evidence="1" id="KW-1133">Transmembrane helix</keyword>
<dbReference type="InterPro" id="IPR050327">
    <property type="entry name" value="Proton-linked_MCT"/>
</dbReference>
<feature type="transmembrane region" description="Helical" evidence="1">
    <location>
        <begin position="48"/>
        <end position="68"/>
    </location>
</feature>
<dbReference type="GO" id="GO:0008028">
    <property type="term" value="F:monocarboxylic acid transmembrane transporter activity"/>
    <property type="evidence" value="ECO:0007669"/>
    <property type="project" value="TreeGrafter"/>
</dbReference>
<gene>
    <name evidence="2" type="ORF">HOLleu_12815</name>
</gene>
<dbReference type="PANTHER" id="PTHR11360:SF172">
    <property type="entry name" value="MAJOR FACILITATOR SUPERFAMILY (MFS) PROFILE DOMAIN-CONTAINING PROTEIN"/>
    <property type="match status" value="1"/>
</dbReference>
<dbReference type="Pfam" id="PF07690">
    <property type="entry name" value="MFS_1"/>
    <property type="match status" value="1"/>
</dbReference>
<dbReference type="InterPro" id="IPR011701">
    <property type="entry name" value="MFS"/>
</dbReference>
<evidence type="ECO:0000313" key="2">
    <source>
        <dbReference type="EMBL" id="KAJ8041889.1"/>
    </source>
</evidence>
<dbReference type="EMBL" id="JAIZAY010000005">
    <property type="protein sequence ID" value="KAJ8041889.1"/>
    <property type="molecule type" value="Genomic_DNA"/>
</dbReference>
<sequence>MLDYGCFPEWMKERWGWIVCAASFTVHVGIYSLAYCFSLLFVDIQRELNSTAVETGFVGSLIWGVQMFSSPVGSFLESLLNFRAVLILVIIFSSASTFVSSFAVSAKQLLVTIGIGYGLSLGTAWYVMLSVMVRYFPTKNSVRAVSLATTGSAAAMLCISEPVNMSLEAFGWRKTLQFISVFILAVSLPPAFVFSPPKVNEGVQIARPLPEEEYLQKEDMGKLKKAVGNEEEEKQLKYAVEYKEPNDDREYTSESSTSSASDVRCDVAKIRNLSNCLERWKRVATLDTFLYAVFALTCAMSWSVFFVNIKAIP</sequence>
<feature type="transmembrane region" description="Helical" evidence="1">
    <location>
        <begin position="80"/>
        <end position="102"/>
    </location>
</feature>
<keyword evidence="1" id="KW-0812">Transmembrane</keyword>
<name>A0A9Q1CBZ2_HOLLE</name>
<accession>A0A9Q1CBZ2</accession>
<feature type="transmembrane region" description="Helical" evidence="1">
    <location>
        <begin position="15"/>
        <end position="41"/>
    </location>
</feature>
<reference evidence="2" key="1">
    <citation type="submission" date="2021-10" db="EMBL/GenBank/DDBJ databases">
        <title>Tropical sea cucumber genome reveals ecological adaptation and Cuvierian tubules defense mechanism.</title>
        <authorList>
            <person name="Chen T."/>
        </authorList>
    </citation>
    <scope>NUCLEOTIDE SEQUENCE</scope>
    <source>
        <strain evidence="2">Nanhai2018</strain>
        <tissue evidence="2">Muscle</tissue>
    </source>
</reference>
<feature type="transmembrane region" description="Helical" evidence="1">
    <location>
        <begin position="175"/>
        <end position="194"/>
    </location>
</feature>